<feature type="domain" description="Heparan-alpha-glucosaminide N-acetyltransferase catalytic" evidence="2">
    <location>
        <begin position="7"/>
        <end position="158"/>
    </location>
</feature>
<evidence type="ECO:0000259" key="2">
    <source>
        <dbReference type="Pfam" id="PF07786"/>
    </source>
</evidence>
<feature type="transmembrane region" description="Helical" evidence="1">
    <location>
        <begin position="51"/>
        <end position="71"/>
    </location>
</feature>
<feature type="transmembrane region" description="Helical" evidence="1">
    <location>
        <begin position="259"/>
        <end position="283"/>
    </location>
</feature>
<feature type="transmembrane region" description="Helical" evidence="1">
    <location>
        <begin position="235"/>
        <end position="253"/>
    </location>
</feature>
<name>A0AAP2E283_9BACT</name>
<dbReference type="AlphaFoldDB" id="A0AAP2E283"/>
<evidence type="ECO:0000313" key="3">
    <source>
        <dbReference type="EMBL" id="MBT1711385.1"/>
    </source>
</evidence>
<proteinExistence type="predicted"/>
<comment type="caution">
    <text evidence="3">The sequence shown here is derived from an EMBL/GenBank/DDBJ whole genome shotgun (WGS) entry which is preliminary data.</text>
</comment>
<keyword evidence="1" id="KW-0812">Transmembrane</keyword>
<accession>A0AAP2E283</accession>
<feature type="transmembrane region" description="Helical" evidence="1">
    <location>
        <begin position="83"/>
        <end position="101"/>
    </location>
</feature>
<feature type="transmembrane region" description="Helical" evidence="1">
    <location>
        <begin position="202"/>
        <end position="223"/>
    </location>
</feature>
<feature type="transmembrane region" description="Helical" evidence="1">
    <location>
        <begin position="145"/>
        <end position="163"/>
    </location>
</feature>
<feature type="transmembrane region" description="Helical" evidence="1">
    <location>
        <begin position="342"/>
        <end position="362"/>
    </location>
</feature>
<dbReference type="PANTHER" id="PTHR31061">
    <property type="entry name" value="LD22376P"/>
    <property type="match status" value="1"/>
</dbReference>
<evidence type="ECO:0000256" key="1">
    <source>
        <dbReference type="SAM" id="Phobius"/>
    </source>
</evidence>
<sequence>MTNQPARYLALDVFRGMTVCLMIIVNSPGSWGHVYGPFLHAPWHGLTPTDLVFPSFLFAVGNAMAFAMHKYTGQGSAIFWKKTLKRTALIFLIGYLLSWFPFYDFGQGAFISPADARIPGVLQRIALCYGIASIIIYYTSRRTTVIVGAILLLAYWLILYVAGTPGDPYSLTGYAGNALDKWLIGDPRLYHGEGVAFDPEGILSTLPAIVNVIIGFLAGDFIRRRGNSYETIAKLLLAGAALIAVALAWHPAFPINKKIWTSSFTLVTTGIALVVLSALVYIIELQARRGWTYFFEVFGKNPLFIYASAGVLITILYTVPVGDHSLLHAVYLFFASFTPEKLASLLFAISFMLLNWAIGYILDRNKIYIKV</sequence>
<gene>
    <name evidence="3" type="ORF">KK062_24295</name>
</gene>
<dbReference type="RefSeq" id="WP_254086962.1">
    <property type="nucleotide sequence ID" value="NZ_JAHESE010000033.1"/>
</dbReference>
<organism evidence="3 4">
    <name type="scientific">Dawidia cretensis</name>
    <dbReference type="NCBI Taxonomy" id="2782350"/>
    <lineage>
        <taxon>Bacteria</taxon>
        <taxon>Pseudomonadati</taxon>
        <taxon>Bacteroidota</taxon>
        <taxon>Cytophagia</taxon>
        <taxon>Cytophagales</taxon>
        <taxon>Chryseotaleaceae</taxon>
        <taxon>Dawidia</taxon>
    </lineage>
</organism>
<dbReference type="Pfam" id="PF07786">
    <property type="entry name" value="HGSNAT_cat"/>
    <property type="match status" value="1"/>
</dbReference>
<feature type="transmembrane region" description="Helical" evidence="1">
    <location>
        <begin position="121"/>
        <end position="138"/>
    </location>
</feature>
<keyword evidence="1" id="KW-0472">Membrane</keyword>
<reference evidence="3 4" key="1">
    <citation type="submission" date="2021-05" db="EMBL/GenBank/DDBJ databases">
        <title>A Polyphasic approach of four new species of the genus Ohtaekwangia: Ohtaekwangia histidinii sp. nov., Ohtaekwangia cretensis sp. nov., Ohtaekwangia indiensis sp. nov., Ohtaekwangia reichenbachii sp. nov. from diverse environment.</title>
        <authorList>
            <person name="Octaviana S."/>
        </authorList>
    </citation>
    <scope>NUCLEOTIDE SEQUENCE [LARGE SCALE GENOMIC DNA]</scope>
    <source>
        <strain evidence="3 4">PWU5</strain>
    </source>
</reference>
<keyword evidence="4" id="KW-1185">Reference proteome</keyword>
<dbReference type="PANTHER" id="PTHR31061:SF24">
    <property type="entry name" value="LD22376P"/>
    <property type="match status" value="1"/>
</dbReference>
<protein>
    <submittedName>
        <fullName evidence="3">DUF5009 domain-containing protein</fullName>
    </submittedName>
</protein>
<evidence type="ECO:0000313" key="4">
    <source>
        <dbReference type="Proteomes" id="UP001319080"/>
    </source>
</evidence>
<dbReference type="EMBL" id="JAHESE010000033">
    <property type="protein sequence ID" value="MBT1711385.1"/>
    <property type="molecule type" value="Genomic_DNA"/>
</dbReference>
<feature type="transmembrane region" description="Helical" evidence="1">
    <location>
        <begin position="303"/>
        <end position="322"/>
    </location>
</feature>
<feature type="transmembrane region" description="Helical" evidence="1">
    <location>
        <begin position="12"/>
        <end position="31"/>
    </location>
</feature>
<dbReference type="InterPro" id="IPR012429">
    <property type="entry name" value="HGSNAT_cat"/>
</dbReference>
<dbReference type="Proteomes" id="UP001319080">
    <property type="component" value="Unassembled WGS sequence"/>
</dbReference>
<keyword evidence="1" id="KW-1133">Transmembrane helix</keyword>